<dbReference type="AlphaFoldDB" id="A0A517Y9V4"/>
<dbReference type="Gene3D" id="1.10.238.10">
    <property type="entry name" value="EF-hand"/>
    <property type="match status" value="2"/>
</dbReference>
<dbReference type="Proteomes" id="UP000315017">
    <property type="component" value="Chromosome"/>
</dbReference>
<proteinExistence type="predicted"/>
<dbReference type="Pfam" id="PF13499">
    <property type="entry name" value="EF-hand_7"/>
    <property type="match status" value="1"/>
</dbReference>
<dbReference type="CDD" id="cd00051">
    <property type="entry name" value="EFh"/>
    <property type="match status" value="1"/>
</dbReference>
<dbReference type="EMBL" id="CP036274">
    <property type="protein sequence ID" value="QDU27017.1"/>
    <property type="molecule type" value="Genomic_DNA"/>
</dbReference>
<name>A0A517Y9V4_9BACT</name>
<keyword evidence="4" id="KW-1185">Reference proteome</keyword>
<evidence type="ECO:0000256" key="1">
    <source>
        <dbReference type="SAM" id="MobiDB-lite"/>
    </source>
</evidence>
<gene>
    <name evidence="3" type="ORF">ETAA8_21010</name>
</gene>
<feature type="domain" description="EF-hand" evidence="2">
    <location>
        <begin position="48"/>
        <end position="83"/>
    </location>
</feature>
<dbReference type="RefSeq" id="WP_145087896.1">
    <property type="nucleotide sequence ID" value="NZ_CP036274.1"/>
</dbReference>
<feature type="compositionally biased region" description="Basic and acidic residues" evidence="1">
    <location>
        <begin position="52"/>
        <end position="85"/>
    </location>
</feature>
<sequence length="151" mass="15506">MKILTGLVFGCCAVVATGLWAEEGKGPGKRPEGKGPPPGAKRGPGGPGGEAMRAEMLKKFDKDGDGKLSEDERASLMAAMKERGGRPGGPGAGKRGPGGPGRPNFAELMKKFDKDGDGKLSEDERAAAREAMPKGGPGRRPGGPQGEKKPE</sequence>
<evidence type="ECO:0000313" key="4">
    <source>
        <dbReference type="Proteomes" id="UP000315017"/>
    </source>
</evidence>
<feature type="compositionally biased region" description="Gly residues" evidence="1">
    <location>
        <begin position="135"/>
        <end position="145"/>
    </location>
</feature>
<feature type="domain" description="EF-hand" evidence="2">
    <location>
        <begin position="100"/>
        <end position="135"/>
    </location>
</feature>
<dbReference type="SUPFAM" id="SSF47473">
    <property type="entry name" value="EF-hand"/>
    <property type="match status" value="1"/>
</dbReference>
<dbReference type="SMART" id="SM00054">
    <property type="entry name" value="EFh"/>
    <property type="match status" value="2"/>
</dbReference>
<feature type="compositionally biased region" description="Gly residues" evidence="1">
    <location>
        <begin position="86"/>
        <end position="101"/>
    </location>
</feature>
<dbReference type="KEGG" id="aagg:ETAA8_21010"/>
<reference evidence="3 4" key="1">
    <citation type="submission" date="2019-02" db="EMBL/GenBank/DDBJ databases">
        <title>Deep-cultivation of Planctomycetes and their phenomic and genomic characterization uncovers novel biology.</title>
        <authorList>
            <person name="Wiegand S."/>
            <person name="Jogler M."/>
            <person name="Boedeker C."/>
            <person name="Pinto D."/>
            <person name="Vollmers J."/>
            <person name="Rivas-Marin E."/>
            <person name="Kohn T."/>
            <person name="Peeters S.H."/>
            <person name="Heuer A."/>
            <person name="Rast P."/>
            <person name="Oberbeckmann S."/>
            <person name="Bunk B."/>
            <person name="Jeske O."/>
            <person name="Meyerdierks A."/>
            <person name="Storesund J.E."/>
            <person name="Kallscheuer N."/>
            <person name="Luecker S."/>
            <person name="Lage O.M."/>
            <person name="Pohl T."/>
            <person name="Merkel B.J."/>
            <person name="Hornburger P."/>
            <person name="Mueller R.-W."/>
            <person name="Bruemmer F."/>
            <person name="Labrenz M."/>
            <person name="Spormann A.M."/>
            <person name="Op den Camp H."/>
            <person name="Overmann J."/>
            <person name="Amann R."/>
            <person name="Jetten M.S.M."/>
            <person name="Mascher T."/>
            <person name="Medema M.H."/>
            <person name="Devos D.P."/>
            <person name="Kaster A.-K."/>
            <person name="Ovreas L."/>
            <person name="Rohde M."/>
            <person name="Galperin M.Y."/>
            <person name="Jogler C."/>
        </authorList>
    </citation>
    <scope>NUCLEOTIDE SEQUENCE [LARGE SCALE GENOMIC DNA]</scope>
    <source>
        <strain evidence="3 4">ETA_A8</strain>
    </source>
</reference>
<feature type="compositionally biased region" description="Basic and acidic residues" evidence="1">
    <location>
        <begin position="108"/>
        <end position="132"/>
    </location>
</feature>
<protein>
    <submittedName>
        <fullName evidence="3">EF hand</fullName>
    </submittedName>
</protein>
<evidence type="ECO:0000313" key="3">
    <source>
        <dbReference type="EMBL" id="QDU27017.1"/>
    </source>
</evidence>
<evidence type="ECO:0000259" key="2">
    <source>
        <dbReference type="PROSITE" id="PS50222"/>
    </source>
</evidence>
<dbReference type="PROSITE" id="PS50222">
    <property type="entry name" value="EF_HAND_2"/>
    <property type="match status" value="2"/>
</dbReference>
<feature type="compositionally biased region" description="Basic and acidic residues" evidence="1">
    <location>
        <begin position="22"/>
        <end position="33"/>
    </location>
</feature>
<dbReference type="GO" id="GO:0005509">
    <property type="term" value="F:calcium ion binding"/>
    <property type="evidence" value="ECO:0007669"/>
    <property type="project" value="InterPro"/>
</dbReference>
<dbReference type="InterPro" id="IPR011992">
    <property type="entry name" value="EF-hand-dom_pair"/>
</dbReference>
<organism evidence="3 4">
    <name type="scientific">Anatilimnocola aggregata</name>
    <dbReference type="NCBI Taxonomy" id="2528021"/>
    <lineage>
        <taxon>Bacteria</taxon>
        <taxon>Pseudomonadati</taxon>
        <taxon>Planctomycetota</taxon>
        <taxon>Planctomycetia</taxon>
        <taxon>Pirellulales</taxon>
        <taxon>Pirellulaceae</taxon>
        <taxon>Anatilimnocola</taxon>
    </lineage>
</organism>
<accession>A0A517Y9V4</accession>
<dbReference type="InterPro" id="IPR002048">
    <property type="entry name" value="EF_hand_dom"/>
</dbReference>
<feature type="region of interest" description="Disordered" evidence="1">
    <location>
        <begin position="20"/>
        <end position="151"/>
    </location>
</feature>